<feature type="modified residue" description="FMN phosphoryl threonine" evidence="6">
    <location>
        <position position="200"/>
    </location>
</feature>
<keyword evidence="6 7" id="KW-1133">Transmembrane helix</keyword>
<comment type="cofactor">
    <cofactor evidence="6">
        <name>FMN</name>
        <dbReference type="ChEBI" id="CHEBI:58210"/>
    </cofactor>
</comment>
<proteinExistence type="inferred from homology"/>
<feature type="domain" description="FMN-binding" evidence="8">
    <location>
        <begin position="115"/>
        <end position="217"/>
    </location>
</feature>
<keyword evidence="1 6" id="KW-0813">Transport</keyword>
<comment type="subunit">
    <text evidence="6">The complex is composed of six subunits: RnfA, RnfB, RnfC, RnfD, RnfE and RnfG.</text>
</comment>
<evidence type="ECO:0000313" key="9">
    <source>
        <dbReference type="EMBL" id="MCL6270143.1"/>
    </source>
</evidence>
<dbReference type="PANTHER" id="PTHR36118:SF1">
    <property type="entry name" value="ION-TRANSLOCATING OXIDOREDUCTASE COMPLEX SUBUNIT G"/>
    <property type="match status" value="1"/>
</dbReference>
<evidence type="ECO:0000256" key="7">
    <source>
        <dbReference type="SAM" id="Phobius"/>
    </source>
</evidence>
<keyword evidence="6" id="KW-0997">Cell inner membrane</keyword>
<sequence length="239" mass="24919">MSETIPAVNVEDEVVVPAPPSFAMFRTLAVIAMLSGLFVVLIVQWANPYIAANKKAATEAAVFNVVPGASISKTFILEGDKLAVAPEGATGTLVYAGYDNAGSLIGMAIPGVATGYAGPVYVMFGYSPAKEAVIKYQILTMTETPGLGDKVVTDQKFLANFDNLVAKLNDAGTALANAIKTVPNKSKQHPWEIDAISGATITSTAVGNAINSSAQQLLPVIVKQLPLIREQGIKAEGAK</sequence>
<evidence type="ECO:0000256" key="6">
    <source>
        <dbReference type="HAMAP-Rule" id="MF_00479"/>
    </source>
</evidence>
<keyword evidence="2 6" id="KW-0597">Phosphoprotein</keyword>
<keyword evidence="6" id="KW-1003">Cell membrane</keyword>
<name>A0ABT0PFM3_9GAMM</name>
<evidence type="ECO:0000256" key="2">
    <source>
        <dbReference type="ARBA" id="ARBA00022553"/>
    </source>
</evidence>
<evidence type="ECO:0000256" key="5">
    <source>
        <dbReference type="ARBA" id="ARBA00022982"/>
    </source>
</evidence>
<dbReference type="SMART" id="SM00900">
    <property type="entry name" value="FMN_bind"/>
    <property type="match status" value="1"/>
</dbReference>
<dbReference type="Proteomes" id="UP001203338">
    <property type="component" value="Unassembled WGS sequence"/>
</dbReference>
<evidence type="ECO:0000259" key="8">
    <source>
        <dbReference type="SMART" id="SM00900"/>
    </source>
</evidence>
<evidence type="ECO:0000256" key="1">
    <source>
        <dbReference type="ARBA" id="ARBA00022448"/>
    </source>
</evidence>
<keyword evidence="6" id="KW-1278">Translocase</keyword>
<dbReference type="EMBL" id="JAMFLX010000010">
    <property type="protein sequence ID" value="MCL6270143.1"/>
    <property type="molecule type" value="Genomic_DNA"/>
</dbReference>
<evidence type="ECO:0000313" key="10">
    <source>
        <dbReference type="Proteomes" id="UP001203338"/>
    </source>
</evidence>
<dbReference type="EC" id="7.-.-.-" evidence="6"/>
<keyword evidence="3 6" id="KW-0285">Flavoprotein</keyword>
<comment type="subcellular location">
    <subcellularLocation>
        <location evidence="6">Cell inner membrane</location>
        <topology evidence="6">Single-pass membrane protein</topology>
    </subcellularLocation>
</comment>
<dbReference type="Pfam" id="PF04205">
    <property type="entry name" value="FMN_bind"/>
    <property type="match status" value="1"/>
</dbReference>
<reference evidence="9 10" key="1">
    <citation type="submission" date="2022-05" db="EMBL/GenBank/DDBJ databases">
        <authorList>
            <person name="Park J.-S."/>
        </authorList>
    </citation>
    <scope>NUCLEOTIDE SEQUENCE [LARGE SCALE GENOMIC DNA]</scope>
    <source>
        <strain evidence="9 10">2012CJ34-2</strain>
    </source>
</reference>
<protein>
    <recommendedName>
        <fullName evidence="6">Ion-translocating oxidoreductase complex subunit G</fullName>
        <ecNumber evidence="6">7.-.-.-</ecNumber>
    </recommendedName>
    <alternativeName>
        <fullName evidence="6">Rnf electron transport complex subunit G</fullName>
    </alternativeName>
</protein>
<dbReference type="InterPro" id="IPR007329">
    <property type="entry name" value="FMN-bd"/>
</dbReference>
<keyword evidence="6 7" id="KW-0812">Transmembrane</keyword>
<evidence type="ECO:0000256" key="3">
    <source>
        <dbReference type="ARBA" id="ARBA00022630"/>
    </source>
</evidence>
<dbReference type="HAMAP" id="MF_00479">
    <property type="entry name" value="RsxG_RnfG"/>
    <property type="match status" value="1"/>
</dbReference>
<organism evidence="9 10">
    <name type="scientific">Parendozoicomonas callyspongiae</name>
    <dbReference type="NCBI Taxonomy" id="2942213"/>
    <lineage>
        <taxon>Bacteria</taxon>
        <taxon>Pseudomonadati</taxon>
        <taxon>Pseudomonadota</taxon>
        <taxon>Gammaproteobacteria</taxon>
        <taxon>Oceanospirillales</taxon>
        <taxon>Endozoicomonadaceae</taxon>
        <taxon>Parendozoicomonas</taxon>
    </lineage>
</organism>
<dbReference type="PANTHER" id="PTHR36118">
    <property type="entry name" value="ION-TRANSLOCATING OXIDOREDUCTASE COMPLEX SUBUNIT G"/>
    <property type="match status" value="1"/>
</dbReference>
<comment type="function">
    <text evidence="6">Part of a membrane-bound complex that couples electron transfer with translocation of ions across the membrane.</text>
</comment>
<keyword evidence="4 6" id="KW-0288">FMN</keyword>
<comment type="caution">
    <text evidence="9">The sequence shown here is derived from an EMBL/GenBank/DDBJ whole genome shotgun (WGS) entry which is preliminary data.</text>
</comment>
<keyword evidence="5 6" id="KW-0249">Electron transport</keyword>
<dbReference type="InterPro" id="IPR010209">
    <property type="entry name" value="Ion_transpt_RnfG/RsxG"/>
</dbReference>
<feature type="transmembrane region" description="Helical" evidence="7">
    <location>
        <begin position="23"/>
        <end position="46"/>
    </location>
</feature>
<keyword evidence="10" id="KW-1185">Reference proteome</keyword>
<evidence type="ECO:0000256" key="4">
    <source>
        <dbReference type="ARBA" id="ARBA00022643"/>
    </source>
</evidence>
<accession>A0ABT0PFM3</accession>
<gene>
    <name evidence="6" type="primary">rnfG</name>
    <name evidence="9" type="ORF">M3P05_09375</name>
</gene>
<dbReference type="RefSeq" id="WP_249699298.1">
    <property type="nucleotide sequence ID" value="NZ_JAMFLX010000010.1"/>
</dbReference>
<comment type="similarity">
    <text evidence="6">Belongs to the RnfG family.</text>
</comment>
<keyword evidence="6 7" id="KW-0472">Membrane</keyword>